<dbReference type="EMBL" id="BPLR01019617">
    <property type="protein sequence ID" value="GIX69790.1"/>
    <property type="molecule type" value="Genomic_DNA"/>
</dbReference>
<evidence type="ECO:0000313" key="2">
    <source>
        <dbReference type="EMBL" id="GIX69790.1"/>
    </source>
</evidence>
<evidence type="ECO:0000256" key="1">
    <source>
        <dbReference type="SAM" id="Phobius"/>
    </source>
</evidence>
<keyword evidence="1" id="KW-0472">Membrane</keyword>
<keyword evidence="1" id="KW-1133">Transmembrane helix</keyword>
<proteinExistence type="predicted"/>
<accession>A0AAV4MBY9</accession>
<feature type="transmembrane region" description="Helical" evidence="1">
    <location>
        <begin position="20"/>
        <end position="41"/>
    </location>
</feature>
<reference evidence="2 3" key="1">
    <citation type="submission" date="2021-06" db="EMBL/GenBank/DDBJ databases">
        <title>Caerostris extrusa draft genome.</title>
        <authorList>
            <person name="Kono N."/>
            <person name="Arakawa K."/>
        </authorList>
    </citation>
    <scope>NUCLEOTIDE SEQUENCE [LARGE SCALE GENOMIC DNA]</scope>
</reference>
<comment type="caution">
    <text evidence="2">The sequence shown here is derived from an EMBL/GenBank/DDBJ whole genome shotgun (WGS) entry which is preliminary data.</text>
</comment>
<keyword evidence="3" id="KW-1185">Reference proteome</keyword>
<dbReference type="Proteomes" id="UP001054945">
    <property type="component" value="Unassembled WGS sequence"/>
</dbReference>
<keyword evidence="1" id="KW-0812">Transmembrane</keyword>
<organism evidence="2 3">
    <name type="scientific">Caerostris extrusa</name>
    <name type="common">Bark spider</name>
    <name type="synonym">Caerostris bankana</name>
    <dbReference type="NCBI Taxonomy" id="172846"/>
    <lineage>
        <taxon>Eukaryota</taxon>
        <taxon>Metazoa</taxon>
        <taxon>Ecdysozoa</taxon>
        <taxon>Arthropoda</taxon>
        <taxon>Chelicerata</taxon>
        <taxon>Arachnida</taxon>
        <taxon>Araneae</taxon>
        <taxon>Araneomorphae</taxon>
        <taxon>Entelegynae</taxon>
        <taxon>Araneoidea</taxon>
        <taxon>Araneidae</taxon>
        <taxon>Caerostris</taxon>
    </lineage>
</organism>
<name>A0AAV4MBY9_CAEEX</name>
<sequence length="79" mass="9016">MLPLTCRPTQNTTSDDIPTFLTVPLLPGNVILFLTALQAILQSEKPYRSLHTVDEWSLSSRVTASWVTWQRMSRISQRT</sequence>
<evidence type="ECO:0000313" key="3">
    <source>
        <dbReference type="Proteomes" id="UP001054945"/>
    </source>
</evidence>
<dbReference type="AlphaFoldDB" id="A0AAV4MBY9"/>
<protein>
    <submittedName>
        <fullName evidence="2">Uncharacterized protein</fullName>
    </submittedName>
</protein>
<gene>
    <name evidence="2" type="ORF">CEXT_637321</name>
</gene>